<dbReference type="PATRIC" id="fig|1280514.3.peg.3133"/>
<reference evidence="8 9" key="1">
    <citation type="submission" date="2015-01" db="EMBL/GenBank/DDBJ databases">
        <title>Draft genome of the acidophilic iron oxidizer Acidithrix ferrooxidans strain Py-F3.</title>
        <authorList>
            <person name="Poehlein A."/>
            <person name="Eisen S."/>
            <person name="Schloemann M."/>
            <person name="Johnson B.D."/>
            <person name="Daniel R."/>
            <person name="Muehling M."/>
        </authorList>
    </citation>
    <scope>NUCLEOTIDE SEQUENCE [LARGE SCALE GENOMIC DNA]</scope>
    <source>
        <strain evidence="8 9">Py-F3</strain>
    </source>
</reference>
<dbReference type="PANTHER" id="PTHR43668:SF2">
    <property type="entry name" value="ALLANTOINASE"/>
    <property type="match status" value="1"/>
</dbReference>
<dbReference type="PANTHER" id="PTHR43668">
    <property type="entry name" value="ALLANTOINASE"/>
    <property type="match status" value="1"/>
</dbReference>
<dbReference type="Proteomes" id="UP000032360">
    <property type="component" value="Unassembled WGS sequence"/>
</dbReference>
<dbReference type="CDD" id="cd01317">
    <property type="entry name" value="DHOase_IIa"/>
    <property type="match status" value="1"/>
</dbReference>
<dbReference type="GO" id="GO:0046872">
    <property type="term" value="F:metal ion binding"/>
    <property type="evidence" value="ECO:0007669"/>
    <property type="project" value="UniProtKB-KW"/>
</dbReference>
<dbReference type="GO" id="GO:0006145">
    <property type="term" value="P:purine nucleobase catabolic process"/>
    <property type="evidence" value="ECO:0007669"/>
    <property type="project" value="TreeGrafter"/>
</dbReference>
<evidence type="ECO:0000256" key="1">
    <source>
        <dbReference type="ARBA" id="ARBA00001947"/>
    </source>
</evidence>
<dbReference type="InterPro" id="IPR011059">
    <property type="entry name" value="Metal-dep_hydrolase_composite"/>
</dbReference>
<dbReference type="EMBL" id="JXYS01000074">
    <property type="protein sequence ID" value="KJF16792.1"/>
    <property type="molecule type" value="Genomic_DNA"/>
</dbReference>
<evidence type="ECO:0000256" key="3">
    <source>
        <dbReference type="ARBA" id="ARBA00010286"/>
    </source>
</evidence>
<keyword evidence="5 8" id="KW-0378">Hydrolase</keyword>
<dbReference type="AlphaFoldDB" id="A0A0D8HG48"/>
<evidence type="ECO:0000259" key="7">
    <source>
        <dbReference type="Pfam" id="PF12890"/>
    </source>
</evidence>
<dbReference type="InterPro" id="IPR024403">
    <property type="entry name" value="DHOase_cat"/>
</dbReference>
<dbReference type="GO" id="GO:0006221">
    <property type="term" value="P:pyrimidine nucleotide biosynthetic process"/>
    <property type="evidence" value="ECO:0007669"/>
    <property type="project" value="UniProtKB-KW"/>
</dbReference>
<organism evidence="8 9">
    <name type="scientific">Acidithrix ferrooxidans</name>
    <dbReference type="NCBI Taxonomy" id="1280514"/>
    <lineage>
        <taxon>Bacteria</taxon>
        <taxon>Bacillati</taxon>
        <taxon>Actinomycetota</taxon>
        <taxon>Acidimicrobiia</taxon>
        <taxon>Acidimicrobiales</taxon>
        <taxon>Acidimicrobiaceae</taxon>
        <taxon>Acidithrix</taxon>
    </lineage>
</organism>
<gene>
    <name evidence="8" type="primary">pyrC</name>
    <name evidence="8" type="ORF">AXFE_23710</name>
</gene>
<comment type="cofactor">
    <cofactor evidence="1">
        <name>Zn(2+)</name>
        <dbReference type="ChEBI" id="CHEBI:29105"/>
    </cofactor>
</comment>
<sequence length="466" mass="49610">MNRSILILNAIIADRNGFRLGDLRIGEGLIQEVGDRLTPGYGDIVLDVRGGVVAPAFVDPHTHLRLPGDGESETFESGSRAGALGGYASLLAMPNTTPVVDNLSILSHLREMVKDLPLRIAFAASITKARQGEVLSPIGELASAGVRVFTDDGSGVQSNLVMRRALEVASRLGVVVAQHAETSEFFDGGVINEGLVSAELGLPGIPGISEELMVSRDIELATNTKAPIHFLHLSTARSAELVRSARANGLAVTAEVTPHHLFLDDGATRSFDSRFKVNPPLRDRASIEALWRAVGDGVFEVIGTDHAPHATWKKDAPIEIAAFGMLGLQNSFQVLLTGAQGVIADLGIIPKLPSQVIKSAQLLDNDPHPFELLAWLWRIISMISWQSASLIGDTGGSIGILDVGAIADLVVLDIEATRTMAIEALASKAKNSPYLGMTLNGAVRHLIVGGKALVIDEKLQEEGSWR</sequence>
<dbReference type="EC" id="3.5.2.3" evidence="8"/>
<dbReference type="InterPro" id="IPR050138">
    <property type="entry name" value="DHOase/Allantoinase_Hydrolase"/>
</dbReference>
<dbReference type="InterPro" id="IPR004722">
    <property type="entry name" value="DHOase"/>
</dbReference>
<evidence type="ECO:0000256" key="2">
    <source>
        <dbReference type="ARBA" id="ARBA00002368"/>
    </source>
</evidence>
<dbReference type="Gene3D" id="3.20.20.140">
    <property type="entry name" value="Metal-dependent hydrolases"/>
    <property type="match status" value="2"/>
</dbReference>
<dbReference type="GO" id="GO:0005737">
    <property type="term" value="C:cytoplasm"/>
    <property type="evidence" value="ECO:0007669"/>
    <property type="project" value="TreeGrafter"/>
</dbReference>
<dbReference type="PROSITE" id="PS00483">
    <property type="entry name" value="DIHYDROOROTASE_2"/>
    <property type="match status" value="1"/>
</dbReference>
<evidence type="ECO:0000313" key="9">
    <source>
        <dbReference type="Proteomes" id="UP000032360"/>
    </source>
</evidence>
<name>A0A0D8HG48_9ACTN</name>
<accession>A0A0D8HG48</accession>
<dbReference type="STRING" id="1280514.AXFE_23710"/>
<dbReference type="OrthoDB" id="9803027at2"/>
<keyword evidence="6" id="KW-0665">Pyrimidine biosynthesis</keyword>
<dbReference type="InterPro" id="IPR002195">
    <property type="entry name" value="Dihydroorotase_CS"/>
</dbReference>
<comment type="function">
    <text evidence="2">Catalyzes the reversible cyclization of carbamoyl aspartate to dihydroorotate.</text>
</comment>
<evidence type="ECO:0000256" key="5">
    <source>
        <dbReference type="ARBA" id="ARBA00022801"/>
    </source>
</evidence>
<dbReference type="Pfam" id="PF12890">
    <property type="entry name" value="DHOase"/>
    <property type="match status" value="1"/>
</dbReference>
<keyword evidence="4" id="KW-0479">Metal-binding</keyword>
<evidence type="ECO:0000313" key="8">
    <source>
        <dbReference type="EMBL" id="KJF16792.1"/>
    </source>
</evidence>
<evidence type="ECO:0000256" key="4">
    <source>
        <dbReference type="ARBA" id="ARBA00022723"/>
    </source>
</evidence>
<dbReference type="NCBIfam" id="TIGR00857">
    <property type="entry name" value="pyrC_multi"/>
    <property type="match status" value="1"/>
</dbReference>
<dbReference type="GO" id="GO:0004151">
    <property type="term" value="F:dihydroorotase activity"/>
    <property type="evidence" value="ECO:0007669"/>
    <property type="project" value="UniProtKB-EC"/>
</dbReference>
<protein>
    <submittedName>
        <fullName evidence="8">Dihydroorotase</fullName>
        <ecNumber evidence="8">3.5.2.3</ecNumber>
    </submittedName>
</protein>
<dbReference type="Gene3D" id="2.30.40.10">
    <property type="entry name" value="Urease, subunit C, domain 1"/>
    <property type="match status" value="2"/>
</dbReference>
<comment type="caution">
    <text evidence="8">The sequence shown here is derived from an EMBL/GenBank/DDBJ whole genome shotgun (WGS) entry which is preliminary data.</text>
</comment>
<dbReference type="SUPFAM" id="SSF51556">
    <property type="entry name" value="Metallo-dependent hydrolases"/>
    <property type="match status" value="1"/>
</dbReference>
<keyword evidence="9" id="KW-1185">Reference proteome</keyword>
<dbReference type="InterPro" id="IPR032466">
    <property type="entry name" value="Metal_Hydrolase"/>
</dbReference>
<dbReference type="GO" id="GO:0004038">
    <property type="term" value="F:allantoinase activity"/>
    <property type="evidence" value="ECO:0007669"/>
    <property type="project" value="TreeGrafter"/>
</dbReference>
<evidence type="ECO:0000256" key="6">
    <source>
        <dbReference type="ARBA" id="ARBA00022975"/>
    </source>
</evidence>
<dbReference type="RefSeq" id="WP_052605989.1">
    <property type="nucleotide sequence ID" value="NZ_JXYS01000074.1"/>
</dbReference>
<feature type="domain" description="Dihydroorotase catalytic" evidence="7">
    <location>
        <begin position="52"/>
        <end position="235"/>
    </location>
</feature>
<comment type="similarity">
    <text evidence="3">Belongs to the metallo-dependent hydrolases superfamily. DHOase family. Class I DHOase subfamily.</text>
</comment>
<dbReference type="SUPFAM" id="SSF51338">
    <property type="entry name" value="Composite domain of metallo-dependent hydrolases"/>
    <property type="match status" value="1"/>
</dbReference>
<proteinExistence type="inferred from homology"/>